<evidence type="ECO:0000256" key="5">
    <source>
        <dbReference type="ARBA" id="ARBA00022840"/>
    </source>
</evidence>
<keyword evidence="6" id="KW-0233">DNA recombination</keyword>
<evidence type="ECO:0000256" key="1">
    <source>
        <dbReference type="ARBA" id="ARBA00007572"/>
    </source>
</evidence>
<accession>A0ABM3BWJ8</accession>
<dbReference type="Proteomes" id="UP000818029">
    <property type="component" value="Chromosome A06"/>
</dbReference>
<dbReference type="SUPFAM" id="SSF56091">
    <property type="entry name" value="DNA ligase/mRNA capping enzyme, catalytic domain"/>
    <property type="match status" value="1"/>
</dbReference>
<proteinExistence type="inferred from homology"/>
<protein>
    <submittedName>
        <fullName evidence="11">DNA ligase 1</fullName>
    </submittedName>
</protein>
<dbReference type="InterPro" id="IPR016059">
    <property type="entry name" value="DNA_ligase_ATP-dep_CS"/>
</dbReference>
<dbReference type="SUPFAM" id="SSF117018">
    <property type="entry name" value="ATP-dependent DNA ligase DNA-binding domain"/>
    <property type="match status" value="1"/>
</dbReference>
<evidence type="ECO:0000313" key="10">
    <source>
        <dbReference type="Proteomes" id="UP000818029"/>
    </source>
</evidence>
<keyword evidence="10" id="KW-1185">Reference proteome</keyword>
<dbReference type="InterPro" id="IPR050191">
    <property type="entry name" value="ATP-dep_DNA_ligase"/>
</dbReference>
<keyword evidence="7" id="KW-0234">DNA repair</keyword>
<dbReference type="PANTHER" id="PTHR45674">
    <property type="entry name" value="DNA LIGASE 1/3 FAMILY MEMBER"/>
    <property type="match status" value="1"/>
</dbReference>
<organism evidence="10 11">
    <name type="scientific">Gossypium hirsutum</name>
    <name type="common">Upland cotton</name>
    <name type="synonym">Gossypium mexicanum</name>
    <dbReference type="NCBI Taxonomy" id="3635"/>
    <lineage>
        <taxon>Eukaryota</taxon>
        <taxon>Viridiplantae</taxon>
        <taxon>Streptophyta</taxon>
        <taxon>Embryophyta</taxon>
        <taxon>Tracheophyta</taxon>
        <taxon>Spermatophyta</taxon>
        <taxon>Magnoliopsida</taxon>
        <taxon>eudicotyledons</taxon>
        <taxon>Gunneridae</taxon>
        <taxon>Pentapetalae</taxon>
        <taxon>rosids</taxon>
        <taxon>malvids</taxon>
        <taxon>Malvales</taxon>
        <taxon>Malvaceae</taxon>
        <taxon>Malvoideae</taxon>
        <taxon>Gossypium</taxon>
    </lineage>
</organism>
<sequence>MASTAFNAAAVTKSKHQSLSKKRKIPHSFASDKAESVAKHQNPGIKAMPRQKISESMAYWSKSDGVPFSFLFRTFDFITQRVCRNDVNVACNMLRTVVRTAPRDLLAVFHLLANKIAPKHELVSDLGVGSEAAEIVKQVHSVCLVYDKLIWAILNDGISKLSSSYSFSIEVPVEPMLVKPSLAESEIIERFNGTAYDCDYKYNGERALIHYMEDGKVEIYTRNLEPVPQCFPMLLSPYQDRRNPG</sequence>
<keyword evidence="2 11" id="KW-0436">Ligase</keyword>
<evidence type="ECO:0000256" key="8">
    <source>
        <dbReference type="SAM" id="MobiDB-lite"/>
    </source>
</evidence>
<dbReference type="RefSeq" id="XP_040971423.1">
    <property type="nucleotide sequence ID" value="XM_041115489.1"/>
</dbReference>
<dbReference type="Gene3D" id="3.30.470.30">
    <property type="entry name" value="DNA ligase/mRNA capping enzyme"/>
    <property type="match status" value="1"/>
</dbReference>
<evidence type="ECO:0000256" key="7">
    <source>
        <dbReference type="ARBA" id="ARBA00023204"/>
    </source>
</evidence>
<feature type="region of interest" description="Disordered" evidence="8">
    <location>
        <begin position="15"/>
        <end position="45"/>
    </location>
</feature>
<dbReference type="InterPro" id="IPR036599">
    <property type="entry name" value="DNA_ligase_N_sf"/>
</dbReference>
<dbReference type="PROSITE" id="PS00697">
    <property type="entry name" value="DNA_LIGASE_A1"/>
    <property type="match status" value="1"/>
</dbReference>
<dbReference type="Pfam" id="PF01068">
    <property type="entry name" value="DNA_ligase_A_M"/>
    <property type="match status" value="1"/>
</dbReference>
<dbReference type="PANTHER" id="PTHR45674:SF4">
    <property type="entry name" value="DNA LIGASE 1"/>
    <property type="match status" value="1"/>
</dbReference>
<feature type="compositionally biased region" description="Basic residues" evidence="8">
    <location>
        <begin position="15"/>
        <end position="26"/>
    </location>
</feature>
<name>A0ABM3BWJ8_GOSHI</name>
<evidence type="ECO:0000256" key="6">
    <source>
        <dbReference type="ARBA" id="ARBA00023172"/>
    </source>
</evidence>
<evidence type="ECO:0000313" key="11">
    <source>
        <dbReference type="RefSeq" id="XP_040971423.1"/>
    </source>
</evidence>
<dbReference type="GO" id="GO:0016874">
    <property type="term" value="F:ligase activity"/>
    <property type="evidence" value="ECO:0007669"/>
    <property type="project" value="UniProtKB-KW"/>
</dbReference>
<dbReference type="Gene3D" id="1.10.3260.10">
    <property type="entry name" value="DNA ligase, ATP-dependent, N-terminal domain"/>
    <property type="match status" value="2"/>
</dbReference>
<feature type="domain" description="ATP-dependent DNA ligase family profile" evidence="9">
    <location>
        <begin position="175"/>
        <end position="240"/>
    </location>
</feature>
<keyword evidence="3" id="KW-0547">Nucleotide-binding</keyword>
<dbReference type="GeneID" id="121230575"/>
<evidence type="ECO:0000256" key="4">
    <source>
        <dbReference type="ARBA" id="ARBA00022763"/>
    </source>
</evidence>
<evidence type="ECO:0000259" key="9">
    <source>
        <dbReference type="Pfam" id="PF01068"/>
    </source>
</evidence>
<dbReference type="InterPro" id="IPR012310">
    <property type="entry name" value="DNA_ligase_ATP-dep_cent"/>
</dbReference>
<comment type="similarity">
    <text evidence="1">Belongs to the ATP-dependent DNA ligase family.</text>
</comment>
<keyword evidence="5" id="KW-0067">ATP-binding</keyword>
<evidence type="ECO:0000256" key="3">
    <source>
        <dbReference type="ARBA" id="ARBA00022741"/>
    </source>
</evidence>
<evidence type="ECO:0000256" key="2">
    <source>
        <dbReference type="ARBA" id="ARBA00022598"/>
    </source>
</evidence>
<reference evidence="10" key="1">
    <citation type="journal article" date="2020" name="Nat. Genet.">
        <title>Genomic diversifications of five Gossypium allopolyploid species and their impact on cotton improvement.</title>
        <authorList>
            <person name="Chen Z.J."/>
            <person name="Sreedasyam A."/>
            <person name="Ando A."/>
            <person name="Song Q."/>
            <person name="De Santiago L.M."/>
            <person name="Hulse-Kemp A.M."/>
            <person name="Ding M."/>
            <person name="Ye W."/>
            <person name="Kirkbride R.C."/>
            <person name="Jenkins J."/>
            <person name="Plott C."/>
            <person name="Lovell J."/>
            <person name="Lin Y.M."/>
            <person name="Vaughn R."/>
            <person name="Liu B."/>
            <person name="Simpson S."/>
            <person name="Scheffler B.E."/>
            <person name="Wen L."/>
            <person name="Saski C.A."/>
            <person name="Grover C.E."/>
            <person name="Hu G."/>
            <person name="Conover J.L."/>
            <person name="Carlson J.W."/>
            <person name="Shu S."/>
            <person name="Boston L.B."/>
            <person name="Williams M."/>
            <person name="Peterson D.G."/>
            <person name="McGee K."/>
            <person name="Jones D.C."/>
            <person name="Wendel J.F."/>
            <person name="Stelly D.M."/>
            <person name="Grimwood J."/>
            <person name="Schmutz J."/>
        </authorList>
    </citation>
    <scope>NUCLEOTIDE SEQUENCE [LARGE SCALE GENOMIC DNA]</scope>
    <source>
        <strain evidence="10">cv. TM-1</strain>
    </source>
</reference>
<keyword evidence="4" id="KW-0227">DNA damage</keyword>
<gene>
    <name evidence="11" type="primary">LOC121230575</name>
</gene>
<reference evidence="11" key="2">
    <citation type="submission" date="2025-08" db="UniProtKB">
        <authorList>
            <consortium name="RefSeq"/>
        </authorList>
    </citation>
    <scope>IDENTIFICATION</scope>
</reference>